<evidence type="ECO:0000313" key="2">
    <source>
        <dbReference type="Proteomes" id="UP001159363"/>
    </source>
</evidence>
<comment type="caution">
    <text evidence="1">The sequence shown here is derived from an EMBL/GenBank/DDBJ whole genome shotgun (WGS) entry which is preliminary data.</text>
</comment>
<organism evidence="1 2">
    <name type="scientific">Dryococelus australis</name>
    <dbReference type="NCBI Taxonomy" id="614101"/>
    <lineage>
        <taxon>Eukaryota</taxon>
        <taxon>Metazoa</taxon>
        <taxon>Ecdysozoa</taxon>
        <taxon>Arthropoda</taxon>
        <taxon>Hexapoda</taxon>
        <taxon>Insecta</taxon>
        <taxon>Pterygota</taxon>
        <taxon>Neoptera</taxon>
        <taxon>Polyneoptera</taxon>
        <taxon>Phasmatodea</taxon>
        <taxon>Verophasmatodea</taxon>
        <taxon>Anareolatae</taxon>
        <taxon>Phasmatidae</taxon>
        <taxon>Eurycanthinae</taxon>
        <taxon>Dryococelus</taxon>
    </lineage>
</organism>
<dbReference type="Proteomes" id="UP001159363">
    <property type="component" value="Chromosome 9"/>
</dbReference>
<proteinExistence type="predicted"/>
<name>A0ABQ9GQD6_9NEOP</name>
<accession>A0ABQ9GQD6</accession>
<reference evidence="1 2" key="1">
    <citation type="submission" date="2023-02" db="EMBL/GenBank/DDBJ databases">
        <title>LHISI_Scaffold_Assembly.</title>
        <authorList>
            <person name="Stuart O.P."/>
            <person name="Cleave R."/>
            <person name="Magrath M.J.L."/>
            <person name="Mikheyev A.S."/>
        </authorList>
    </citation>
    <scope>NUCLEOTIDE SEQUENCE [LARGE SCALE GENOMIC DNA]</scope>
    <source>
        <strain evidence="1">Daus_M_001</strain>
        <tissue evidence="1">Leg muscle</tissue>
    </source>
</reference>
<keyword evidence="2" id="KW-1185">Reference proteome</keyword>
<gene>
    <name evidence="1" type="ORF">PR048_025104</name>
</gene>
<evidence type="ECO:0000313" key="1">
    <source>
        <dbReference type="EMBL" id="KAJ8874261.1"/>
    </source>
</evidence>
<dbReference type="EMBL" id="JARBHB010000010">
    <property type="protein sequence ID" value="KAJ8874261.1"/>
    <property type="molecule type" value="Genomic_DNA"/>
</dbReference>
<sequence>MLQLLHEDHFWLGKTKSRANLLFLWTGMSSMEECNVCEKYRASSPPDTNITFSKSSKTFLSGLKFCTYPINNKAVLSVPSKGIFCTSGIPKIIIADNIPFYSYERHSYEPLITISQTEWLERGLKLQKNTMQKQRSKEGILGGSNGVPQHSSCRSRYTPSQILMSCLVRTRIHVVTNNFVPKVLPNVKTELDKEKTTEYVRSTSSCIKVYSVEASQNS</sequence>
<protein>
    <submittedName>
        <fullName evidence="1">Uncharacterized protein</fullName>
    </submittedName>
</protein>